<name>A0A6A4GS85_9AGAR</name>
<reference evidence="1" key="1">
    <citation type="journal article" date="2019" name="Environ. Microbiol.">
        <title>Fungal ecological strategies reflected in gene transcription - a case study of two litter decomposers.</title>
        <authorList>
            <person name="Barbi F."/>
            <person name="Kohler A."/>
            <person name="Barry K."/>
            <person name="Baskaran P."/>
            <person name="Daum C."/>
            <person name="Fauchery L."/>
            <person name="Ihrmark K."/>
            <person name="Kuo A."/>
            <person name="LaButti K."/>
            <person name="Lipzen A."/>
            <person name="Morin E."/>
            <person name="Grigoriev I.V."/>
            <person name="Henrissat B."/>
            <person name="Lindahl B."/>
            <person name="Martin F."/>
        </authorList>
    </citation>
    <scope>NUCLEOTIDE SEQUENCE</scope>
    <source>
        <strain evidence="1">JB14</strain>
    </source>
</reference>
<accession>A0A6A4GS85</accession>
<gene>
    <name evidence="1" type="ORF">BT96DRAFT_960180</name>
</gene>
<dbReference type="EMBL" id="ML769735">
    <property type="protein sequence ID" value="KAE9388611.1"/>
    <property type="molecule type" value="Genomic_DNA"/>
</dbReference>
<dbReference type="OrthoDB" id="10261556at2759"/>
<evidence type="ECO:0000313" key="2">
    <source>
        <dbReference type="Proteomes" id="UP000799118"/>
    </source>
</evidence>
<organism evidence="1 2">
    <name type="scientific">Gymnopus androsaceus JB14</name>
    <dbReference type="NCBI Taxonomy" id="1447944"/>
    <lineage>
        <taxon>Eukaryota</taxon>
        <taxon>Fungi</taxon>
        <taxon>Dikarya</taxon>
        <taxon>Basidiomycota</taxon>
        <taxon>Agaricomycotina</taxon>
        <taxon>Agaricomycetes</taxon>
        <taxon>Agaricomycetidae</taxon>
        <taxon>Agaricales</taxon>
        <taxon>Marasmiineae</taxon>
        <taxon>Omphalotaceae</taxon>
        <taxon>Gymnopus</taxon>
    </lineage>
</organism>
<protein>
    <submittedName>
        <fullName evidence="1">Uncharacterized protein</fullName>
    </submittedName>
</protein>
<keyword evidence="2" id="KW-1185">Reference proteome</keyword>
<dbReference type="Proteomes" id="UP000799118">
    <property type="component" value="Unassembled WGS sequence"/>
</dbReference>
<evidence type="ECO:0000313" key="1">
    <source>
        <dbReference type="EMBL" id="KAE9388611.1"/>
    </source>
</evidence>
<dbReference type="AlphaFoldDB" id="A0A6A4GS85"/>
<proteinExistence type="predicted"/>
<sequence>MDQIAAIDIEEPEEHDNDMAAPLHRCGRKKGPTSALQARDQCFLSFFIATSKCRHLPWDEFFNNKLKPAILFMRPLGARCCDNCEPDQFPVETIRITYPYPTRAPRTTRPTEALSDAVTKALCNWRLELIKTQYSGQRTITGCYILADEVVASIAAHPLYGAEIVHIVSELCALHPDPAQLAREETNMHAEERCRQKLDRNILVTAFQECFDSVHNVGTGRMVTTGRGFLTLAEFVTAW</sequence>